<comment type="caution">
    <text evidence="2">The sequence shown here is derived from an EMBL/GenBank/DDBJ whole genome shotgun (WGS) entry which is preliminary data.</text>
</comment>
<evidence type="ECO:0000313" key="2">
    <source>
        <dbReference type="EMBL" id="CAF4782925.1"/>
    </source>
</evidence>
<evidence type="ECO:0000256" key="1">
    <source>
        <dbReference type="SAM" id="MobiDB-lite"/>
    </source>
</evidence>
<dbReference type="Proteomes" id="UP000663873">
    <property type="component" value="Unassembled WGS sequence"/>
</dbReference>
<feature type="compositionally biased region" description="Basic and acidic residues" evidence="1">
    <location>
        <begin position="64"/>
        <end position="73"/>
    </location>
</feature>
<accession>A0A821NBV2</accession>
<evidence type="ECO:0000313" key="3">
    <source>
        <dbReference type="Proteomes" id="UP000663873"/>
    </source>
</evidence>
<feature type="non-terminal residue" evidence="2">
    <location>
        <position position="1"/>
    </location>
</feature>
<reference evidence="2" key="1">
    <citation type="submission" date="2021-02" db="EMBL/GenBank/DDBJ databases">
        <authorList>
            <person name="Nowell W R."/>
        </authorList>
    </citation>
    <scope>NUCLEOTIDE SEQUENCE</scope>
</reference>
<dbReference type="EMBL" id="CAJOBP010044839">
    <property type="protein sequence ID" value="CAF4782925.1"/>
    <property type="molecule type" value="Genomic_DNA"/>
</dbReference>
<keyword evidence="3" id="KW-1185">Reference proteome</keyword>
<protein>
    <submittedName>
        <fullName evidence="2">Uncharacterized protein</fullName>
    </submittedName>
</protein>
<name>A0A821NBV2_9BILA</name>
<feature type="region of interest" description="Disordered" evidence="1">
    <location>
        <begin position="62"/>
        <end position="86"/>
    </location>
</feature>
<dbReference type="AlphaFoldDB" id="A0A821NBV2"/>
<feature type="non-terminal residue" evidence="2">
    <location>
        <position position="167"/>
    </location>
</feature>
<gene>
    <name evidence="2" type="ORF">UJA718_LOCUS40466</name>
</gene>
<sequence>SSGYFSNSSTNQTHHTQTCVSPYPLKSCLKRTKTEQLTNSPTTINHSNDGNTTTADIVTLPDRFVPHENDTSKSRRYSAPNTSSSHEQNLLLKIRTKNESCTSSEQDLQTKKNVSFCDEIVRRLITPSTSPNHSNQDYCDLILQECLIDSPPNEFNLSDDEKNGDHL</sequence>
<organism evidence="2 3">
    <name type="scientific">Rotaria socialis</name>
    <dbReference type="NCBI Taxonomy" id="392032"/>
    <lineage>
        <taxon>Eukaryota</taxon>
        <taxon>Metazoa</taxon>
        <taxon>Spiralia</taxon>
        <taxon>Gnathifera</taxon>
        <taxon>Rotifera</taxon>
        <taxon>Eurotatoria</taxon>
        <taxon>Bdelloidea</taxon>
        <taxon>Philodinida</taxon>
        <taxon>Philodinidae</taxon>
        <taxon>Rotaria</taxon>
    </lineage>
</organism>
<proteinExistence type="predicted"/>